<sequence length="532" mass="60162">MHIKLLVSFLFFSVLSFAQGVAFKKVNEFYLKGDTRVIGNTILGDHPTRAYVRPKGLNDRTEMVYVDVDKNAATFSSSSATLTMPKDATIKYAGLYWVATYPGERGKQRVRNDRVEYKLNKKRSKPFDLVKLQLPNSKTYHSIQGEVLYDGMRDEVIELQNAAPYVCYSEITSLLKSQKASSGTYTLANVTALEGYMYGGSSAGWMLYIIYEDAQAPLQYFTGYHGFSFINPNNSQEIDFNNFRVVESGAVKTSIMLAALEGDLVLPGDAVSIFSEQENEYVALQSRVRYANNFFNSSITVKDKKYVNRTPKSSNTLGFDLAKVDIPNENNALIANDATQVKLQFKTESDRLFVFFNAFQTEISPAYYQRVVVEGKADSIPSKMPVEIPQTKQDIVEEPLPQTESPSETEDDVQQYGKDGEPIPSKSLSTIKNSTRSQVLQDMLASKPLTVPGMDQGYYIVNHVFAQGDNALRWQDKMKLRGLTPVRFVNPANNYHYIYIDYSTDPDALYERLVDFRKLNDFEDAWIIKVNL</sequence>
<name>A0A1M5W0T7_9FLAO</name>
<reference evidence="3 6" key="3">
    <citation type="submission" date="2018-07" db="EMBL/GenBank/DDBJ databases">
        <title>Leeuwenhoekiella genomics.</title>
        <authorList>
            <person name="Tahon G."/>
            <person name="Willems A."/>
        </authorList>
    </citation>
    <scope>NUCLEOTIDE SEQUENCE [LARGE SCALE GENOMIC DNA]</scope>
    <source>
        <strain evidence="3 6">LMG 24856</strain>
    </source>
</reference>
<reference evidence="4" key="2">
    <citation type="submission" date="2016-11" db="EMBL/GenBank/DDBJ databases">
        <authorList>
            <person name="Jaros S."/>
            <person name="Januszkiewicz K."/>
            <person name="Wedrychowicz H."/>
        </authorList>
    </citation>
    <scope>NUCLEOTIDE SEQUENCE [LARGE SCALE GENOMIC DNA]</scope>
    <source>
        <strain evidence="4">DSM 19859</strain>
    </source>
</reference>
<evidence type="ECO:0000313" key="5">
    <source>
        <dbReference type="Proteomes" id="UP000184240"/>
    </source>
</evidence>
<evidence type="ECO:0008006" key="7">
    <source>
        <dbReference type="Google" id="ProtNLM"/>
    </source>
</evidence>
<proteinExistence type="predicted"/>
<protein>
    <recommendedName>
        <fullName evidence="7">SPOR domain-containing protein</fullName>
    </recommendedName>
</protein>
<dbReference type="OrthoDB" id="607469at2"/>
<evidence type="ECO:0000256" key="1">
    <source>
        <dbReference type="SAM" id="MobiDB-lite"/>
    </source>
</evidence>
<dbReference type="RefSeq" id="WP_072981010.1">
    <property type="nucleotide sequence ID" value="NZ_FQXT01000002.1"/>
</dbReference>
<keyword evidence="2" id="KW-0732">Signal</keyword>
<gene>
    <name evidence="3" type="ORF">DSM01_284</name>
    <name evidence="4" type="ORF">SAMN04487999_0991</name>
</gene>
<evidence type="ECO:0000313" key="4">
    <source>
        <dbReference type="EMBL" id="SHH81040.1"/>
    </source>
</evidence>
<dbReference type="EMBL" id="QOVN01000001">
    <property type="protein sequence ID" value="RXG31146.1"/>
    <property type="molecule type" value="Genomic_DNA"/>
</dbReference>
<dbReference type="EMBL" id="FQXT01000002">
    <property type="protein sequence ID" value="SHH81040.1"/>
    <property type="molecule type" value="Genomic_DNA"/>
</dbReference>
<dbReference type="Proteomes" id="UP000184240">
    <property type="component" value="Unassembled WGS sequence"/>
</dbReference>
<dbReference type="STRING" id="573501.SAMN04487999_0991"/>
<reference evidence="5" key="1">
    <citation type="submission" date="2016-11" db="EMBL/GenBank/DDBJ databases">
        <authorList>
            <person name="Varghese N."/>
            <person name="Submissions S."/>
        </authorList>
    </citation>
    <scope>NUCLEOTIDE SEQUENCE [LARGE SCALE GENOMIC DNA]</scope>
    <source>
        <strain evidence="5">DSM 19859</strain>
    </source>
</reference>
<dbReference type="AlphaFoldDB" id="A0A1M5W0T7"/>
<feature type="chain" id="PRO_5012364280" description="SPOR domain-containing protein" evidence="2">
    <location>
        <begin position="19"/>
        <end position="532"/>
    </location>
</feature>
<evidence type="ECO:0000313" key="3">
    <source>
        <dbReference type="EMBL" id="RXG31146.1"/>
    </source>
</evidence>
<evidence type="ECO:0000256" key="2">
    <source>
        <dbReference type="SAM" id="SignalP"/>
    </source>
</evidence>
<feature type="signal peptide" evidence="2">
    <location>
        <begin position="1"/>
        <end position="18"/>
    </location>
</feature>
<keyword evidence="6" id="KW-1185">Reference proteome</keyword>
<dbReference type="Proteomes" id="UP000290037">
    <property type="component" value="Unassembled WGS sequence"/>
</dbReference>
<organism evidence="4 5">
    <name type="scientific">Leeuwenhoekiella palythoae</name>
    <dbReference type="NCBI Taxonomy" id="573501"/>
    <lineage>
        <taxon>Bacteria</taxon>
        <taxon>Pseudomonadati</taxon>
        <taxon>Bacteroidota</taxon>
        <taxon>Flavobacteriia</taxon>
        <taxon>Flavobacteriales</taxon>
        <taxon>Flavobacteriaceae</taxon>
        <taxon>Leeuwenhoekiella</taxon>
    </lineage>
</organism>
<feature type="region of interest" description="Disordered" evidence="1">
    <location>
        <begin position="398"/>
        <end position="429"/>
    </location>
</feature>
<evidence type="ECO:0000313" key="6">
    <source>
        <dbReference type="Proteomes" id="UP000290037"/>
    </source>
</evidence>
<accession>A0A1M5W0T7</accession>